<sequence length="289" mass="32470">MGRNRKPAPRWAPHDVARIRAELAHGYQQFIAIGDREIERNEITLEQLSALIDDGILQDLRPDFHDELLEEQEFYLENLPRLRNDRVYAQTAAASVATFAPIWIPLSAVEAARSVEYQRSDTTSLIALGYSGCLLFDEPIGRIRASIDLFRLDVTDVDVDGVLWWGYVDDEPDEEGGAACDRGELRADAVILHVLTRTRPSERLDFLSPWRASTLADAARVVVPLTLDLKVTQADDIEPIVTVLQRLGAAVEESRLRLNQLSIPKSKYEYVKPGWPKLPRMTSVSVLAA</sequence>
<reference evidence="1 2" key="1">
    <citation type="submission" date="2024-01" db="EMBL/GenBank/DDBJ databases">
        <title>Draft genome sequence of Gordonia sp. LSe1-13.</title>
        <authorList>
            <person name="Suphannarot A."/>
            <person name="Mingma R."/>
        </authorList>
    </citation>
    <scope>NUCLEOTIDE SEQUENCE [LARGE SCALE GENOMIC DNA]</scope>
    <source>
        <strain evidence="1 2">LSe1-13</strain>
    </source>
</reference>
<keyword evidence="2" id="KW-1185">Reference proteome</keyword>
<protein>
    <submittedName>
        <fullName evidence="1">Uncharacterized protein</fullName>
    </submittedName>
</protein>
<name>A0ABU7M763_9ACTN</name>
<evidence type="ECO:0000313" key="1">
    <source>
        <dbReference type="EMBL" id="MEE3848957.1"/>
    </source>
</evidence>
<accession>A0ABU7M763</accession>
<gene>
    <name evidence="1" type="ORF">VZC37_01330</name>
</gene>
<proteinExistence type="predicted"/>
<dbReference type="RefSeq" id="WP_330430620.1">
    <property type="nucleotide sequence ID" value="NZ_JAZDUF010000001.1"/>
</dbReference>
<comment type="caution">
    <text evidence="1">The sequence shown here is derived from an EMBL/GenBank/DDBJ whole genome shotgun (WGS) entry which is preliminary data.</text>
</comment>
<dbReference type="EMBL" id="JAZDUF010000001">
    <property type="protein sequence ID" value="MEE3848957.1"/>
    <property type="molecule type" value="Genomic_DNA"/>
</dbReference>
<organism evidence="1 2">
    <name type="scientific">Gordonia sesuvii</name>
    <dbReference type="NCBI Taxonomy" id="3116777"/>
    <lineage>
        <taxon>Bacteria</taxon>
        <taxon>Bacillati</taxon>
        <taxon>Actinomycetota</taxon>
        <taxon>Actinomycetes</taxon>
        <taxon>Mycobacteriales</taxon>
        <taxon>Gordoniaceae</taxon>
        <taxon>Gordonia</taxon>
    </lineage>
</organism>
<evidence type="ECO:0000313" key="2">
    <source>
        <dbReference type="Proteomes" id="UP001347146"/>
    </source>
</evidence>
<dbReference type="Proteomes" id="UP001347146">
    <property type="component" value="Unassembled WGS sequence"/>
</dbReference>